<dbReference type="Proteomes" id="UP000262712">
    <property type="component" value="Chromosome"/>
</dbReference>
<dbReference type="AlphaFoldDB" id="A0A2G1DLF4"/>
<feature type="transmembrane region" description="Helical" evidence="1">
    <location>
        <begin position="55"/>
        <end position="74"/>
    </location>
</feature>
<feature type="transmembrane region" description="Helical" evidence="1">
    <location>
        <begin position="30"/>
        <end position="49"/>
    </location>
</feature>
<reference evidence="2 5" key="2">
    <citation type="submission" date="2018-08" db="EMBL/GenBank/DDBJ databases">
        <title>Complete genome of the Arcobacter molluscorum type strain LMG 25693.</title>
        <authorList>
            <person name="Miller W.G."/>
            <person name="Yee E."/>
            <person name="Bono J.L."/>
        </authorList>
    </citation>
    <scope>NUCLEOTIDE SEQUENCE [LARGE SCALE GENOMIC DNA]</scope>
    <source>
        <strain evidence="2 5">CECT 7696</strain>
    </source>
</reference>
<protein>
    <submittedName>
        <fullName evidence="2">Membrane protein</fullName>
    </submittedName>
    <submittedName>
        <fullName evidence="3">Tellurium resistance protein TerC</fullName>
    </submittedName>
</protein>
<keyword evidence="4" id="KW-1185">Reference proteome</keyword>
<proteinExistence type="predicted"/>
<feature type="transmembrane region" description="Helical" evidence="1">
    <location>
        <begin position="6"/>
        <end position="23"/>
    </location>
</feature>
<gene>
    <name evidence="2" type="ORF">AMOL_1134</name>
    <name evidence="3" type="ORF">CPU12_00785</name>
</gene>
<keyword evidence="1" id="KW-0472">Membrane</keyword>
<feature type="transmembrane region" description="Helical" evidence="1">
    <location>
        <begin position="256"/>
        <end position="277"/>
    </location>
</feature>
<reference evidence="3 4" key="1">
    <citation type="submission" date="2017-09" db="EMBL/GenBank/DDBJ databases">
        <title>Arcobacter canalis sp. nov., a new species isolated from a water canal contaminated with urban sewage.</title>
        <authorList>
            <person name="Perez-Cataluna A."/>
            <person name="Salas-Masso N."/>
            <person name="Figueras M.J."/>
        </authorList>
    </citation>
    <scope>NUCLEOTIDE SEQUENCE [LARGE SCALE GENOMIC DNA]</scope>
    <source>
        <strain evidence="3 4">F98-3</strain>
    </source>
</reference>
<feature type="transmembrane region" description="Helical" evidence="1">
    <location>
        <begin position="233"/>
        <end position="250"/>
    </location>
</feature>
<dbReference type="EMBL" id="CP032098">
    <property type="protein sequence ID" value="AXX92118.1"/>
    <property type="molecule type" value="Genomic_DNA"/>
</dbReference>
<organism evidence="3 4">
    <name type="scientific">Malaciobacter molluscorum LMG 25693</name>
    <dbReference type="NCBI Taxonomy" id="870501"/>
    <lineage>
        <taxon>Bacteria</taxon>
        <taxon>Pseudomonadati</taxon>
        <taxon>Campylobacterota</taxon>
        <taxon>Epsilonproteobacteria</taxon>
        <taxon>Campylobacterales</taxon>
        <taxon>Arcobacteraceae</taxon>
        <taxon>Malaciobacter</taxon>
    </lineage>
</organism>
<evidence type="ECO:0000256" key="1">
    <source>
        <dbReference type="SAM" id="Phobius"/>
    </source>
</evidence>
<feature type="transmembrane region" description="Helical" evidence="1">
    <location>
        <begin position="369"/>
        <end position="391"/>
    </location>
</feature>
<evidence type="ECO:0000313" key="3">
    <source>
        <dbReference type="EMBL" id="PHO19345.1"/>
    </source>
</evidence>
<feature type="transmembrane region" description="Helical" evidence="1">
    <location>
        <begin position="411"/>
        <end position="432"/>
    </location>
</feature>
<keyword evidence="1" id="KW-0812">Transmembrane</keyword>
<feature type="transmembrane region" description="Helical" evidence="1">
    <location>
        <begin position="169"/>
        <end position="186"/>
    </location>
</feature>
<dbReference type="KEGG" id="amol:AMOL_1134"/>
<dbReference type="RefSeq" id="WP_099341162.1">
    <property type="nucleotide sequence ID" value="NZ_CP032098.1"/>
</dbReference>
<evidence type="ECO:0000313" key="5">
    <source>
        <dbReference type="Proteomes" id="UP000262712"/>
    </source>
</evidence>
<feature type="transmembrane region" description="Helical" evidence="1">
    <location>
        <begin position="86"/>
        <end position="105"/>
    </location>
</feature>
<sequence length="434" mass="49332">MNKKLTNISGIFLLFSLILSIFYEFKFITSLFPSGIFALLSSIILFFKLNKSKKIFISIFTFLGVLFYMIAYYLDSSIDLTKMITSNQFLLSLLISVHFLRLISLSNIEKQDVLPIGKKAFFKTYLGLHLFGSVINLSVVLLVADNLYKKAKLTKEQLIVLTRAFSSDAYWSPFFVAFAAATTYAHNSNINYVILFGLLLSFLSFIYTYYELKYKQKYSLTNFVGFPLSTQTIWLPFLLLLLVSFSHYIFRDIKVIVLISFYCILVVFIFLSFKYNIKKSVKKIISHSKNKLPSMHSELILFLVAGLFGSAVSNLLLINNINLPFSTFDGVTASIILAIIIIVSFAGIHPIISISILGHWMNTMPINQTLMAVMFLFAWGISVGSSPISGLNLTLQARYEVKIKELFSINIFYAFLSYLFSSLCLVILSYFLSI</sequence>
<feature type="transmembrane region" description="Helical" evidence="1">
    <location>
        <begin position="330"/>
        <end position="357"/>
    </location>
</feature>
<dbReference type="EMBL" id="NXFY01000001">
    <property type="protein sequence ID" value="PHO19345.1"/>
    <property type="molecule type" value="Genomic_DNA"/>
</dbReference>
<name>A0A2G1DLF4_9BACT</name>
<accession>A0A2G1DLF4</accession>
<feature type="transmembrane region" description="Helical" evidence="1">
    <location>
        <begin position="125"/>
        <end position="148"/>
    </location>
</feature>
<feature type="transmembrane region" description="Helical" evidence="1">
    <location>
        <begin position="192"/>
        <end position="212"/>
    </location>
</feature>
<evidence type="ECO:0000313" key="4">
    <source>
        <dbReference type="Proteomes" id="UP000221222"/>
    </source>
</evidence>
<feature type="transmembrane region" description="Helical" evidence="1">
    <location>
        <begin position="298"/>
        <end position="318"/>
    </location>
</feature>
<evidence type="ECO:0000313" key="2">
    <source>
        <dbReference type="EMBL" id="AXX92118.1"/>
    </source>
</evidence>
<keyword evidence="1" id="KW-1133">Transmembrane helix</keyword>
<dbReference type="Proteomes" id="UP000221222">
    <property type="component" value="Unassembled WGS sequence"/>
</dbReference>